<feature type="domain" description="PAC" evidence="2">
    <location>
        <begin position="479"/>
        <end position="531"/>
    </location>
</feature>
<dbReference type="SMART" id="SM00052">
    <property type="entry name" value="EAL"/>
    <property type="match status" value="1"/>
</dbReference>
<dbReference type="PANTHER" id="PTHR44757">
    <property type="entry name" value="DIGUANYLATE CYCLASE DGCP"/>
    <property type="match status" value="1"/>
</dbReference>
<dbReference type="NCBIfam" id="TIGR00229">
    <property type="entry name" value="sensory_box"/>
    <property type="match status" value="1"/>
</dbReference>
<keyword evidence="1" id="KW-1133">Transmembrane helix</keyword>
<dbReference type="PROSITE" id="PS50113">
    <property type="entry name" value="PAC"/>
    <property type="match status" value="1"/>
</dbReference>
<feature type="transmembrane region" description="Helical" evidence="1">
    <location>
        <begin position="219"/>
        <end position="239"/>
    </location>
</feature>
<dbReference type="Gene3D" id="3.30.450.20">
    <property type="entry name" value="PAS domain"/>
    <property type="match status" value="1"/>
</dbReference>
<dbReference type="Gene3D" id="3.30.70.270">
    <property type="match status" value="1"/>
</dbReference>
<dbReference type="Pfam" id="PF00990">
    <property type="entry name" value="GGDEF"/>
    <property type="match status" value="1"/>
</dbReference>
<dbReference type="Pfam" id="PF07696">
    <property type="entry name" value="7TMR-DISMED2"/>
    <property type="match status" value="1"/>
</dbReference>
<evidence type="ECO:0000259" key="2">
    <source>
        <dbReference type="PROSITE" id="PS50113"/>
    </source>
</evidence>
<feature type="domain" description="GGDEF" evidence="4">
    <location>
        <begin position="564"/>
        <end position="697"/>
    </location>
</feature>
<feature type="transmembrane region" description="Helical" evidence="1">
    <location>
        <begin position="251"/>
        <end position="275"/>
    </location>
</feature>
<dbReference type="SUPFAM" id="SSF55073">
    <property type="entry name" value="Nucleotide cyclase"/>
    <property type="match status" value="1"/>
</dbReference>
<dbReference type="NCBIfam" id="TIGR00254">
    <property type="entry name" value="GGDEF"/>
    <property type="match status" value="1"/>
</dbReference>
<dbReference type="PANTHER" id="PTHR44757:SF2">
    <property type="entry name" value="BIOFILM ARCHITECTURE MAINTENANCE PROTEIN MBAA"/>
    <property type="match status" value="1"/>
</dbReference>
<accession>A0ABM5NFA8</accession>
<gene>
    <name evidence="5" type="ORF">WSI_01675</name>
</gene>
<evidence type="ECO:0000313" key="5">
    <source>
        <dbReference type="EMBL" id="AGH16705.1"/>
    </source>
</evidence>
<dbReference type="SUPFAM" id="SSF141868">
    <property type="entry name" value="EAL domain-like"/>
    <property type="match status" value="1"/>
</dbReference>
<dbReference type="InterPro" id="IPR000014">
    <property type="entry name" value="PAS"/>
</dbReference>
<dbReference type="InterPro" id="IPR013655">
    <property type="entry name" value="PAS_fold_3"/>
</dbReference>
<feature type="transmembrane region" description="Helical" evidence="1">
    <location>
        <begin position="190"/>
        <end position="212"/>
    </location>
</feature>
<dbReference type="CDD" id="cd00130">
    <property type="entry name" value="PAS"/>
    <property type="match status" value="1"/>
</dbReference>
<dbReference type="Pfam" id="PF08447">
    <property type="entry name" value="PAS_3"/>
    <property type="match status" value="1"/>
</dbReference>
<evidence type="ECO:0000256" key="1">
    <source>
        <dbReference type="SAM" id="Phobius"/>
    </source>
</evidence>
<evidence type="ECO:0000259" key="3">
    <source>
        <dbReference type="PROSITE" id="PS50883"/>
    </source>
</evidence>
<dbReference type="PROSITE" id="PS50887">
    <property type="entry name" value="GGDEF"/>
    <property type="match status" value="1"/>
</dbReference>
<dbReference type="InterPro" id="IPR029787">
    <property type="entry name" value="Nucleotide_cyclase"/>
</dbReference>
<dbReference type="InterPro" id="IPR035919">
    <property type="entry name" value="EAL_sf"/>
</dbReference>
<dbReference type="InterPro" id="IPR001633">
    <property type="entry name" value="EAL_dom"/>
</dbReference>
<sequence length="963" mass="108934">MLLSNSLRSHFEKAFLILVLFLLWMVSPSFAIEPINISSSDRVLDLTSITRIYVNQGEDFQVFTAADIDGISRRIEVSASSIRHRGDWAVFALANTSDSQLERLIVVPHYRLVGSHFFSPDLGSRRIISVTPSEGFSLDRIPNSDSDVFRITINPGAVVTFIMEISTPNLPQIYLWEPNFYKDTVNSFTLYRGIIIGVASLLAIFLTIFYMVNRSSMLIPTFAMAWVVLGYISIDFGFLSKLVNLPSGELLIWRACSEIALSSSLIIFLFMYLHWNRWHAKVGYITFSGIACIAILFCMSFYYPMVTASIARITLASIVLYYTYFIIYHGMKGYERAVLLIPAWILIFIWFIGLWMAITKRLDNDIIQPALVGGLVLIVILIGFTVIQHVLATGYFSQGIFSDGERQSLAVLGSGDIVWDWDIVRDRVTTTPDIATILGLASGSMHGPIRNWLPYIHINDRDNFRTILDSFVGYRRGRLQYEFRVRAADNQFHWMIIRIRPMSNSNGDILRYIGIANDITEQKKSLEGILCNAFQDNLTGIPNRQSFLDRLTTILDLSATDDNLRPTVMVIDIDKYKKINDVLGIAVGDDVLVSLTRRIGELLKFPDILARLSGNRFGIILISENNSLKIADFAIAMRKSIAMPINLLEREITVTASIGFASWTSSKITSSEMLKNAELAMYHAKHRGGNHVESFRVSSFRSDRVMIKEDLCLAVENSELYLVYHPIIRLMDEEIVGLEALIQWDHPKWGNISSSEFMLIAEELCMIKAINLFMLERIARDIISWRDQANMPPIFILINIASKDLLDNELCEGMQALISKTLYSPSRIKLSFSESVVMGNPERSRLLLGRLRKIGISLTLDDFGTKCSLLSYLGYIPFDTVKFNGSLMTGSTEKRIAILRSIIPMAKNIETTIIAKDIYGEIDIKELTRMGCDYIQDSHVASPLGFNSILKLLKERFPLVKNT</sequence>
<dbReference type="InterPro" id="IPR043128">
    <property type="entry name" value="Rev_trsase/Diguanyl_cyclase"/>
</dbReference>
<reference evidence="5 6" key="1">
    <citation type="journal article" date="2013" name="Genome Announc.">
        <title>Complete Genome Sequence of a Chinese Strain of 'Candidatus Liberibacter asiaticus'.</title>
        <authorList>
            <person name="Lin H."/>
            <person name="Han C.S."/>
            <person name="Liu B."/>
            <person name="Lou B."/>
            <person name="Bai X."/>
            <person name="Deng C."/>
            <person name="Civerolo E.L."/>
            <person name="Gupta G."/>
        </authorList>
    </citation>
    <scope>NUCLEOTIDE SEQUENCE [LARGE SCALE GENOMIC DNA]</scope>
    <source>
        <strain evidence="6">gxpsy</strain>
    </source>
</reference>
<dbReference type="InterPro" id="IPR000700">
    <property type="entry name" value="PAS-assoc_C"/>
</dbReference>
<keyword evidence="1" id="KW-0472">Membrane</keyword>
<keyword evidence="6" id="KW-1185">Reference proteome</keyword>
<dbReference type="CDD" id="cd01949">
    <property type="entry name" value="GGDEF"/>
    <property type="match status" value="1"/>
</dbReference>
<dbReference type="PROSITE" id="PS50883">
    <property type="entry name" value="EAL"/>
    <property type="match status" value="1"/>
</dbReference>
<dbReference type="SMART" id="SM00267">
    <property type="entry name" value="GGDEF"/>
    <property type="match status" value="1"/>
</dbReference>
<dbReference type="CDD" id="cd01948">
    <property type="entry name" value="EAL"/>
    <property type="match status" value="1"/>
</dbReference>
<organism evidence="5 6">
    <name type="scientific">Candidatus Liberibacter asiaticus str. gxpsy</name>
    <dbReference type="NCBI Taxonomy" id="1174529"/>
    <lineage>
        <taxon>Bacteria</taxon>
        <taxon>Pseudomonadati</taxon>
        <taxon>Pseudomonadota</taxon>
        <taxon>Alphaproteobacteria</taxon>
        <taxon>Hyphomicrobiales</taxon>
        <taxon>Rhizobiaceae</taxon>
        <taxon>Liberibacter</taxon>
    </lineage>
</organism>
<evidence type="ECO:0000259" key="4">
    <source>
        <dbReference type="PROSITE" id="PS50887"/>
    </source>
</evidence>
<feature type="transmembrane region" description="Helical" evidence="1">
    <location>
        <begin position="282"/>
        <end position="303"/>
    </location>
</feature>
<keyword evidence="1" id="KW-0812">Transmembrane</keyword>
<dbReference type="SMART" id="SM00086">
    <property type="entry name" value="PAC"/>
    <property type="match status" value="1"/>
</dbReference>
<proteinExistence type="predicted"/>
<dbReference type="InterPro" id="IPR011622">
    <property type="entry name" value="7TMR_DISM_rcpt_extracell_dom2"/>
</dbReference>
<feature type="transmembrane region" description="Helical" evidence="1">
    <location>
        <begin position="309"/>
        <end position="327"/>
    </location>
</feature>
<dbReference type="InterPro" id="IPR052155">
    <property type="entry name" value="Biofilm_reg_signaling"/>
</dbReference>
<dbReference type="Gene3D" id="3.20.20.450">
    <property type="entry name" value="EAL domain"/>
    <property type="match status" value="1"/>
</dbReference>
<name>A0ABM5NFA8_LIBAS</name>
<dbReference type="InterPro" id="IPR000160">
    <property type="entry name" value="GGDEF_dom"/>
</dbReference>
<evidence type="ECO:0000313" key="6">
    <source>
        <dbReference type="Proteomes" id="UP000011820"/>
    </source>
</evidence>
<feature type="transmembrane region" description="Helical" evidence="1">
    <location>
        <begin position="370"/>
        <end position="396"/>
    </location>
</feature>
<dbReference type="Pfam" id="PF00563">
    <property type="entry name" value="EAL"/>
    <property type="match status" value="1"/>
</dbReference>
<dbReference type="Proteomes" id="UP000011820">
    <property type="component" value="Chromosome"/>
</dbReference>
<dbReference type="EMBL" id="CP004005">
    <property type="protein sequence ID" value="AGH16705.1"/>
    <property type="molecule type" value="Genomic_DNA"/>
</dbReference>
<dbReference type="InterPro" id="IPR001610">
    <property type="entry name" value="PAC"/>
</dbReference>
<dbReference type="SUPFAM" id="SSF55785">
    <property type="entry name" value="PYP-like sensor domain (PAS domain)"/>
    <property type="match status" value="1"/>
</dbReference>
<protein>
    <submittedName>
        <fullName evidence="5">Sensory box/GGDEF family protein</fullName>
    </submittedName>
</protein>
<dbReference type="InterPro" id="IPR035965">
    <property type="entry name" value="PAS-like_dom_sf"/>
</dbReference>
<feature type="domain" description="EAL" evidence="3">
    <location>
        <begin position="704"/>
        <end position="957"/>
    </location>
</feature>
<feature type="transmembrane region" description="Helical" evidence="1">
    <location>
        <begin position="339"/>
        <end position="358"/>
    </location>
</feature>